<keyword evidence="2" id="KW-1185">Reference proteome</keyword>
<accession>A0A8H3IWF3</accession>
<organism evidence="1 2">
    <name type="scientific">Alectoria fallacina</name>
    <dbReference type="NCBI Taxonomy" id="1903189"/>
    <lineage>
        <taxon>Eukaryota</taxon>
        <taxon>Fungi</taxon>
        <taxon>Dikarya</taxon>
        <taxon>Ascomycota</taxon>
        <taxon>Pezizomycotina</taxon>
        <taxon>Lecanoromycetes</taxon>
        <taxon>OSLEUM clade</taxon>
        <taxon>Lecanoromycetidae</taxon>
        <taxon>Lecanorales</taxon>
        <taxon>Lecanorineae</taxon>
        <taxon>Parmeliaceae</taxon>
        <taxon>Alectoria</taxon>
    </lineage>
</organism>
<reference evidence="1" key="1">
    <citation type="submission" date="2021-03" db="EMBL/GenBank/DDBJ databases">
        <authorList>
            <person name="Tagirdzhanova G."/>
        </authorList>
    </citation>
    <scope>NUCLEOTIDE SEQUENCE</scope>
</reference>
<dbReference type="EMBL" id="CAJPDR010000299">
    <property type="protein sequence ID" value="CAF9931025.1"/>
    <property type="molecule type" value="Genomic_DNA"/>
</dbReference>
<dbReference type="OrthoDB" id="4638065at2759"/>
<comment type="caution">
    <text evidence="1">The sequence shown here is derived from an EMBL/GenBank/DDBJ whole genome shotgun (WGS) entry which is preliminary data.</text>
</comment>
<evidence type="ECO:0000313" key="2">
    <source>
        <dbReference type="Proteomes" id="UP000664203"/>
    </source>
</evidence>
<sequence length="248" mass="28136">MHSDSFFMGSNNKVPSNEAYIEAAHQFAATLRAIDESTLVRTSDGVDLIWFTKRGTFSPYGAHFAYWYMKFHNNDDWSPLISADARPAAPKAMSTLVDYISETTWEHRLISGWFKALDPIRWGLHHLDLGANDWCCFLGHALLINTYVDPQKHSGDVKRGWVITYPWMDFEDGDTEYLSLALRFKQRAGGFVMSRSGVLNHMTMPITVCQRWGSTWFTKANILESPIPDIFCDELGCSASYTTQGGLQ</sequence>
<dbReference type="Gene3D" id="3.60.130.30">
    <property type="match status" value="1"/>
</dbReference>
<evidence type="ECO:0000313" key="1">
    <source>
        <dbReference type="EMBL" id="CAF9931025.1"/>
    </source>
</evidence>
<proteinExistence type="predicted"/>
<protein>
    <submittedName>
        <fullName evidence="1">Uncharacterized protein</fullName>
    </submittedName>
</protein>
<dbReference type="Proteomes" id="UP000664203">
    <property type="component" value="Unassembled WGS sequence"/>
</dbReference>
<gene>
    <name evidence="1" type="ORF">ALECFALPRED_004780</name>
</gene>
<dbReference type="AlphaFoldDB" id="A0A8H3IWF3"/>
<name>A0A8H3IWF3_9LECA</name>